<sequence length="87" mass="9554">MLLRGLTCPAAPAGVFAPSTPINRLLNVYYGTILKSILKLIHKMIEESPDAQDVAILVVLPLWGCAGFNVWHRTEVEVALDFNPARP</sequence>
<reference evidence="1 2" key="1">
    <citation type="submission" date="2018-08" db="EMBL/GenBank/DDBJ databases">
        <title>Bacillus chawlae sp. nov., Bacillus glennii sp. nov., and Bacillus saganii sp. nov. Isolated from the Vehicle Assembly Building at Kennedy Space Center where the Viking Spacecraft were Assembled.</title>
        <authorList>
            <person name="Seuylemezian A."/>
            <person name="Vaishampayan P."/>
        </authorList>
    </citation>
    <scope>NUCLEOTIDE SEQUENCE [LARGE SCALE GENOMIC DNA]</scope>
    <source>
        <strain evidence="1 2">V47-23a</strain>
    </source>
</reference>
<dbReference type="Proteomes" id="UP000264541">
    <property type="component" value="Unassembled WGS sequence"/>
</dbReference>
<dbReference type="EMBL" id="QVTE01000015">
    <property type="protein sequence ID" value="RFU70458.1"/>
    <property type="molecule type" value="Genomic_DNA"/>
</dbReference>
<keyword evidence="2" id="KW-1185">Reference proteome</keyword>
<proteinExistence type="predicted"/>
<dbReference type="RefSeq" id="WP_233522955.1">
    <property type="nucleotide sequence ID" value="NZ_QVTE01000015.1"/>
</dbReference>
<evidence type="ECO:0000313" key="1">
    <source>
        <dbReference type="EMBL" id="RFU70458.1"/>
    </source>
</evidence>
<organism evidence="1 2">
    <name type="scientific">Peribacillus saganii</name>
    <dbReference type="NCBI Taxonomy" id="2303992"/>
    <lineage>
        <taxon>Bacteria</taxon>
        <taxon>Bacillati</taxon>
        <taxon>Bacillota</taxon>
        <taxon>Bacilli</taxon>
        <taxon>Bacillales</taxon>
        <taxon>Bacillaceae</taxon>
        <taxon>Peribacillus</taxon>
    </lineage>
</organism>
<dbReference type="AlphaFoldDB" id="A0A372LQH4"/>
<accession>A0A372LQH4</accession>
<evidence type="ECO:0000313" key="2">
    <source>
        <dbReference type="Proteomes" id="UP000264541"/>
    </source>
</evidence>
<name>A0A372LQH4_9BACI</name>
<comment type="caution">
    <text evidence="1">The sequence shown here is derived from an EMBL/GenBank/DDBJ whole genome shotgun (WGS) entry which is preliminary data.</text>
</comment>
<feature type="non-terminal residue" evidence="1">
    <location>
        <position position="1"/>
    </location>
</feature>
<protein>
    <submittedName>
        <fullName evidence="1">Uncharacterized protein</fullName>
    </submittedName>
</protein>
<gene>
    <name evidence="1" type="ORF">D0469_05860</name>
</gene>